<evidence type="ECO:0000256" key="1">
    <source>
        <dbReference type="SAM" id="MobiDB-lite"/>
    </source>
</evidence>
<dbReference type="InParanoid" id="A0A074YJ31"/>
<dbReference type="HOGENOM" id="CLU_1786497_0_0_1"/>
<keyword evidence="3" id="KW-1185">Reference proteome</keyword>
<dbReference type="RefSeq" id="XP_013346527.1">
    <property type="nucleotide sequence ID" value="XM_013491073.1"/>
</dbReference>
<organism evidence="2 3">
    <name type="scientific">Aureobasidium subglaciale (strain EXF-2481)</name>
    <name type="common">Aureobasidium pullulans var. subglaciale</name>
    <dbReference type="NCBI Taxonomy" id="1043005"/>
    <lineage>
        <taxon>Eukaryota</taxon>
        <taxon>Fungi</taxon>
        <taxon>Dikarya</taxon>
        <taxon>Ascomycota</taxon>
        <taxon>Pezizomycotina</taxon>
        <taxon>Dothideomycetes</taxon>
        <taxon>Dothideomycetidae</taxon>
        <taxon>Dothideales</taxon>
        <taxon>Saccotheciaceae</taxon>
        <taxon>Aureobasidium</taxon>
    </lineage>
</organism>
<feature type="region of interest" description="Disordered" evidence="1">
    <location>
        <begin position="29"/>
        <end position="52"/>
    </location>
</feature>
<gene>
    <name evidence="2" type="ORF">AUEXF2481DRAFT_547700</name>
</gene>
<proteinExistence type="predicted"/>
<dbReference type="AlphaFoldDB" id="A0A074YJ31"/>
<accession>A0A074YJ31</accession>
<evidence type="ECO:0000313" key="2">
    <source>
        <dbReference type="EMBL" id="KEQ97813.1"/>
    </source>
</evidence>
<dbReference type="GeneID" id="25368984"/>
<name>A0A074YJ31_AURSE</name>
<dbReference type="Proteomes" id="UP000030641">
    <property type="component" value="Unassembled WGS sequence"/>
</dbReference>
<protein>
    <submittedName>
        <fullName evidence="2">Uncharacterized protein</fullName>
    </submittedName>
</protein>
<reference evidence="2 3" key="1">
    <citation type="journal article" date="2014" name="BMC Genomics">
        <title>Genome sequencing of four Aureobasidium pullulans varieties: biotechnological potential, stress tolerance, and description of new species.</title>
        <authorList>
            <person name="Gostin Ar C."/>
            <person name="Ohm R.A."/>
            <person name="Kogej T."/>
            <person name="Sonjak S."/>
            <person name="Turk M."/>
            <person name="Zajc J."/>
            <person name="Zalar P."/>
            <person name="Grube M."/>
            <person name="Sun H."/>
            <person name="Han J."/>
            <person name="Sharma A."/>
            <person name="Chiniquy J."/>
            <person name="Ngan C.Y."/>
            <person name="Lipzen A."/>
            <person name="Barry K."/>
            <person name="Grigoriev I.V."/>
            <person name="Gunde-Cimerman N."/>
        </authorList>
    </citation>
    <scope>NUCLEOTIDE SEQUENCE [LARGE SCALE GENOMIC DNA]</scope>
    <source>
        <strain evidence="2 3">EXF-2481</strain>
    </source>
</reference>
<dbReference type="EMBL" id="KL584753">
    <property type="protein sequence ID" value="KEQ97813.1"/>
    <property type="molecule type" value="Genomic_DNA"/>
</dbReference>
<sequence length="145" mass="15713">MRRAASVIVPLLKLLAPVKSPIDRAGLHQNSSAELDHDGSTEPQLSGTVREPQSVELAASVPKLYSLKCDPSVKFSTGRSFANGNTKASGNGSPYSMVSDIALLTFPVFLVSRVYVPFYPCATSFRHSDIEVAVFFRASQPSIRR</sequence>
<evidence type="ECO:0000313" key="3">
    <source>
        <dbReference type="Proteomes" id="UP000030641"/>
    </source>
</evidence>